<feature type="domain" description="KIB1-4 beta-propeller" evidence="2">
    <location>
        <begin position="112"/>
        <end position="310"/>
    </location>
</feature>
<evidence type="ECO:0000259" key="1">
    <source>
        <dbReference type="Pfam" id="PF00646"/>
    </source>
</evidence>
<reference evidence="3 4" key="1">
    <citation type="submission" date="2019-11" db="EMBL/GenBank/DDBJ databases">
        <title>Whole genome sequence of Oryza granulata.</title>
        <authorList>
            <person name="Li W."/>
        </authorList>
    </citation>
    <scope>NUCLEOTIDE SEQUENCE [LARGE SCALE GENOMIC DNA]</scope>
    <source>
        <strain evidence="4">cv. Menghai</strain>
        <tissue evidence="3">Leaf</tissue>
    </source>
</reference>
<gene>
    <name evidence="3" type="ORF">E2562_016936</name>
</gene>
<dbReference type="InterPro" id="IPR001810">
    <property type="entry name" value="F-box_dom"/>
</dbReference>
<dbReference type="Pfam" id="PF00646">
    <property type="entry name" value="F-box"/>
    <property type="match status" value="1"/>
</dbReference>
<dbReference type="SUPFAM" id="SSF81383">
    <property type="entry name" value="F-box domain"/>
    <property type="match status" value="1"/>
</dbReference>
<dbReference type="InterPro" id="IPR005174">
    <property type="entry name" value="KIB1-4_b-propeller"/>
</dbReference>
<dbReference type="Gene3D" id="1.20.1280.50">
    <property type="match status" value="1"/>
</dbReference>
<dbReference type="AlphaFoldDB" id="A0A6G1DWA9"/>
<keyword evidence="4" id="KW-1185">Reference proteome</keyword>
<accession>A0A6G1DWA9</accession>
<dbReference type="PANTHER" id="PTHR44259:SF77">
    <property type="entry name" value="OS04G0563401 PROTEIN"/>
    <property type="match status" value="1"/>
</dbReference>
<comment type="caution">
    <text evidence="3">The sequence shown here is derived from an EMBL/GenBank/DDBJ whole genome shotgun (WGS) entry which is preliminary data.</text>
</comment>
<evidence type="ECO:0000313" key="3">
    <source>
        <dbReference type="EMBL" id="KAF0917135.1"/>
    </source>
</evidence>
<dbReference type="PANTHER" id="PTHR44259">
    <property type="entry name" value="OS07G0183000 PROTEIN-RELATED"/>
    <property type="match status" value="1"/>
</dbReference>
<dbReference type="OrthoDB" id="622644at2759"/>
<proteinExistence type="predicted"/>
<protein>
    <submittedName>
        <fullName evidence="3">Uncharacterized protein</fullName>
    </submittedName>
</protein>
<dbReference type="EMBL" id="SPHZ02000005">
    <property type="protein sequence ID" value="KAF0917135.1"/>
    <property type="molecule type" value="Genomic_DNA"/>
</dbReference>
<evidence type="ECO:0000259" key="2">
    <source>
        <dbReference type="Pfam" id="PF03478"/>
    </source>
</evidence>
<organism evidence="3 4">
    <name type="scientific">Oryza meyeriana var. granulata</name>
    <dbReference type="NCBI Taxonomy" id="110450"/>
    <lineage>
        <taxon>Eukaryota</taxon>
        <taxon>Viridiplantae</taxon>
        <taxon>Streptophyta</taxon>
        <taxon>Embryophyta</taxon>
        <taxon>Tracheophyta</taxon>
        <taxon>Spermatophyta</taxon>
        <taxon>Magnoliopsida</taxon>
        <taxon>Liliopsida</taxon>
        <taxon>Poales</taxon>
        <taxon>Poaceae</taxon>
        <taxon>BOP clade</taxon>
        <taxon>Oryzoideae</taxon>
        <taxon>Oryzeae</taxon>
        <taxon>Oryzinae</taxon>
        <taxon>Oryza</taxon>
        <taxon>Oryza meyeriana</taxon>
    </lineage>
</organism>
<dbReference type="InterPro" id="IPR050942">
    <property type="entry name" value="F-box_BR-signaling"/>
</dbReference>
<name>A0A6G1DWA9_9ORYZ</name>
<dbReference type="InterPro" id="IPR036047">
    <property type="entry name" value="F-box-like_dom_sf"/>
</dbReference>
<dbReference type="Proteomes" id="UP000479710">
    <property type="component" value="Unassembled WGS sequence"/>
</dbReference>
<dbReference type="Pfam" id="PF03478">
    <property type="entry name" value="Beta-prop_KIB1-4"/>
    <property type="match status" value="1"/>
</dbReference>
<evidence type="ECO:0000313" key="4">
    <source>
        <dbReference type="Proteomes" id="UP000479710"/>
    </source>
</evidence>
<feature type="domain" description="F-box" evidence="1">
    <location>
        <begin position="33"/>
        <end position="66"/>
    </location>
</feature>
<sequence>MGGTTPTSPPGSDSSLSDEFSKATLGPFTSPRWSDLPIDILLSILQCLELPQARAFASVCTTWRAATTAAGVPLSSTPWIMSWGNYLEEIQLCDRGSSAVTCNLYHPVAVDRSYGVSFPKGCFVTCFGASHGWLILANNLSNLVLYNPVTLAMITLPPVTDFACVEAIYGIGGNLEHYGLGTSGARYEANCLGIWFYQKAVLSCSPSKGQSKWQVASTLIGRDMYLDCVYHKGRFYAVTLHEMVEKWDLDGANGPTREVVVAAREGPPGCILARHLVSTPWGDLLQVRAVLAVGYPDGIAFKVYKVDPDAFKMVVQENLVGVVIPKWDH</sequence>